<dbReference type="GO" id="GO:0030544">
    <property type="term" value="F:Hsp70 protein binding"/>
    <property type="evidence" value="ECO:0007669"/>
    <property type="project" value="TreeGrafter"/>
</dbReference>
<dbReference type="Proteomes" id="UP001295794">
    <property type="component" value="Unassembled WGS sequence"/>
</dbReference>
<accession>A0AAD2JX68</accession>
<feature type="domain" description="Sacsin/Nov" evidence="1">
    <location>
        <begin position="149"/>
        <end position="270"/>
    </location>
</feature>
<evidence type="ECO:0000259" key="1">
    <source>
        <dbReference type="Pfam" id="PF25794"/>
    </source>
</evidence>
<gene>
    <name evidence="2" type="ORF">MYCIT1_LOCUS5998</name>
</gene>
<comment type="caution">
    <text evidence="2">The sequence shown here is derived from an EMBL/GenBank/DDBJ whole genome shotgun (WGS) entry which is preliminary data.</text>
</comment>
<dbReference type="PANTHER" id="PTHR15600">
    <property type="entry name" value="SACSIN"/>
    <property type="match status" value="1"/>
</dbReference>
<dbReference type="EMBL" id="CAVNYO010000082">
    <property type="protein sequence ID" value="CAK5265209.1"/>
    <property type="molecule type" value="Genomic_DNA"/>
</dbReference>
<dbReference type="SUPFAM" id="SSF55874">
    <property type="entry name" value="ATPase domain of HSP90 chaperone/DNA topoisomerase II/histidine kinase"/>
    <property type="match status" value="1"/>
</dbReference>
<dbReference type="SUPFAM" id="SSF54695">
    <property type="entry name" value="POZ domain"/>
    <property type="match status" value="1"/>
</dbReference>
<proteinExistence type="predicted"/>
<protein>
    <recommendedName>
        <fullName evidence="1">Sacsin/Nov domain-containing protein</fullName>
    </recommendedName>
</protein>
<evidence type="ECO:0000313" key="2">
    <source>
        <dbReference type="EMBL" id="CAK5265209.1"/>
    </source>
</evidence>
<keyword evidence="3" id="KW-1185">Reference proteome</keyword>
<name>A0AAD2JX68_9AGAR</name>
<dbReference type="Pfam" id="PF25794">
    <property type="entry name" value="SACS"/>
    <property type="match status" value="3"/>
</dbReference>
<dbReference type="InterPro" id="IPR036890">
    <property type="entry name" value="HATPase_C_sf"/>
</dbReference>
<dbReference type="InterPro" id="IPR011333">
    <property type="entry name" value="SKP1/BTB/POZ_sf"/>
</dbReference>
<evidence type="ECO:0000313" key="3">
    <source>
        <dbReference type="Proteomes" id="UP001295794"/>
    </source>
</evidence>
<dbReference type="InterPro" id="IPR052972">
    <property type="entry name" value="Sacsin_chaperone_reg"/>
</dbReference>
<sequence length="2631" mass="291396">MPRNFREKVDVTKNIKGILEAYPYGNGILRELLQNSDDAGARSQVFILDTRNHPWATLVDKELIASQGPALVAINDTLFSEADWEALSNLRSSSKVADETHDFPLFFMSMLTMTQEDWQVRDWSQSLLPCQSSESIPVLNGCLRPALLQVTDNPHFLSGRTLVIFDPHHRFSGENSGGVRLDAVTERTTYPDQFRPFDDCDSEGAFDGTIVRLPLRDDGARSKIKTERVTVDEIRSLFDSFVKQELSTVMLFLKHILSITLKVVLPDGSEELVGRAEVVLNAEDVVKREFLVGEDERTASFHCAIRVDVPQSSSNSQTWHVLHSARDRASTASLIGAKLGYDVKEKLRADKLFAHVALAFPVSPSDGFRGRLFTLLPLPIYTEFPMHVHAIFALTQDRQSLRNINELLPDAWASFLLQETSAGWWAWPPAATLSEYWAQILPNLVRVVLAQDMPIFPQLDAVNVPISAALLALNDADPGVLMVLRELGVCIVQPPQYITQQIFAIEPGATRMTPTTNNLQSLAQASEAKKDLLLRYLVESPGSPACIFGLPLLPSFEGSRVSLMPKQPYVLVDAQAGQLFGDSSVNGSLIALERLPVGVDQFTLFPGLNFSRFGLAQVQAYLQGSEYCLSASDEAICTDAQRIWLLKFWQWLASSPIYRSSWQILSRFHLLPTTRSTLRRLDSLVLSPMKDSGTQCAWENLGVPFLDPSFADCVVEAALADTEDVKFMLECITVDPSALSTDQLGLIREHLTVCLRTGRKISLETRTREVYRQLPIFPTRVPHEGAYPRSQVVYGAVASNVICVAIEDSHAIPFPEADSTFVDATHRSRSLVALLDAPTFSAPLSECGVLEMCILQDRLVNQPPSILDSLLDRILHRLSDLSDAAKKRLKNTPFVTVDGVSRRMAPKDLICPVSPLAQLYSGEPGRLPSGKWASGIYLAQITSHVPFQSSLTRDMVEERIAFVAEKGDPVKARHLLALMDQEWSSLSADDLIVRSRDVCWIPSQFGVDGPVTLEAPSKCRGHGDDRHLFDLVLHTSDAEPIKSPALRQALGWGGAVPVDVLRQQLEKTLDLRDARRTGTRMRALILAFADVHADECPPAILQSIVAGWPWIPVRDELIETRHALLERASRLDRIGGFRVLPRTFSDDDNVVAFLKRMGCDATPSLETLLSELHLGVSAISLLQAIAPLLVDCSAAEFGRVVVPDDQGSLRPIAELYYPDAASDPLMLLERFPTHASISKSDAVSLRIPFLSALHLDGDEGEDEDEDQMGEDLTTRVSNILKDYAINYALNEFLANAIDAHATQFSLLLDGGSYEDARVIAPGLADLQTRPALILWNDAVFDASDFAGIRKVGQGGKTDNPHSIGRFGLGALSLFHFGDVVQIVSGKSLLVLDPTGRYLPPLKKSGKPRTALLRSLSDVARRWPDQLAPFEGVNGFKNKNSEYRGTLFRIALRTSSSALAVKPVSSSQCLNLITANYFQLARDAMYFTPLMRIQASKKAPGKVSALWEVSASRNPLVAEDTNHEYQILTVQAGKHAIQHWVVSKSVTSLSDVPPEHMPSVTRKADLVVQMAMKLPNRALSDGRQHKRALFSSLSLPIETSLSAHISAPFALSPDRRNIRFEPADGSGRRVPDAAYNVWILSELVPRVHLALVHCATDAATRKVVADLGSSFSPFQWWPVRPSSDGGVSHDSISRLVVEGFYRHALDCELPICRIVSGELAPPKEILVMPAGNWTVGDVLEKLMRGKPGSRFAVPPTEVHRLFLLAKKDSAQSKNLVDSSFVKAALETHGEKLVELYEKGEHGITTAAVHAMVLDLGSVSIQGLPLLVLASPGRRLVRPDPAVVRYICDAPGAYTGLFSPETFLDPVSSEVRDLLLSGVSDANVKLFDAAGVLELLREKIPPANRARHSAETQDWIARFWDVYPTLPGPPAQTSFADLPLISTNEADQFLSESFCQSNDRVFSHPVKEDSALLAVMGKLGMLFCIEASIVKPFDINTFLEAVRTTREPLSALDFEEVQKVAQWLTLHLSQCTGSVRTVLAGLPIWIARDRWTVVKSAADTCLLMLPRGVHPDSFNRYVRSGVALAGYSPALHTVLQWCRKSPSGVVDRESLLRALQLPTALHSPDDVEAYRELLKAFLDVPSKSSAMAMIPIPAGDLQLRPVDSLYDNEVELFAGALQSQSQSLFVHPSFRQFQDRLALRREPVDRDAFLLCARTVHEDLTERGLAEDEVLERANLVWAFYSAHESRLGVSPGSWESSDRLRFVVRAETRSTSSTFPVLDQYLDDKDPHRTVSPNELLKAEYEPIAWTQRVLFRKEPSWQLTRLNASLGVPSVEQVVKHLRVLALEIAPHHEYNRSLLGQIRSTYKWLNSHCTSARDYLVQHEQDALFLNVADPEDRSESWHWRSAAQLVFDIPRDFPSTFRVLEFLLEWRVLVVAAGGSVERDVEEDPSLLDGDPGADGGDALRRAFDGMRQSGELCDMWLVPTDDASATDEPDDELRVHSAFLAAAIPHVKIGLLGWSEGVSRVYEFPGTRFGALALIEFIYTGQISHVVASCDGEAMLLVENVLALLSVADLWDMPQLKAEVMRIVRANKLLSRDTYARIHEAAEDSRDERLVSYCEKWREINPNAVLQL</sequence>
<dbReference type="Gene3D" id="3.30.710.10">
    <property type="entry name" value="Potassium Channel Kv1.1, Chain A"/>
    <property type="match status" value="1"/>
</dbReference>
<dbReference type="InterPro" id="IPR058210">
    <property type="entry name" value="SACS/Nov_dom"/>
</dbReference>
<reference evidence="2" key="1">
    <citation type="submission" date="2023-11" db="EMBL/GenBank/DDBJ databases">
        <authorList>
            <person name="De Vega J J."/>
            <person name="De Vega J J."/>
        </authorList>
    </citation>
    <scope>NUCLEOTIDE SEQUENCE</scope>
</reference>
<organism evidence="2 3">
    <name type="scientific">Mycena citricolor</name>
    <dbReference type="NCBI Taxonomy" id="2018698"/>
    <lineage>
        <taxon>Eukaryota</taxon>
        <taxon>Fungi</taxon>
        <taxon>Dikarya</taxon>
        <taxon>Basidiomycota</taxon>
        <taxon>Agaricomycotina</taxon>
        <taxon>Agaricomycetes</taxon>
        <taxon>Agaricomycetidae</taxon>
        <taxon>Agaricales</taxon>
        <taxon>Marasmiineae</taxon>
        <taxon>Mycenaceae</taxon>
        <taxon>Mycena</taxon>
    </lineage>
</organism>
<dbReference type="PANTHER" id="PTHR15600:SF42">
    <property type="entry name" value="SACSIN"/>
    <property type="match status" value="1"/>
</dbReference>
<feature type="domain" description="Sacsin/Nov" evidence="1">
    <location>
        <begin position="9"/>
        <end position="99"/>
    </location>
</feature>
<feature type="domain" description="Sacsin/Nov" evidence="1">
    <location>
        <begin position="1270"/>
        <end position="1474"/>
    </location>
</feature>